<sequence length="166" mass="18425">MMPTSSPIVIRTIQSSDNLIMADIIRQSFFDHGIDHLEGVSLHDPALVDLTAAYQKEKHRYWVALYAGKLAGGCGIAPLQGGTENYCELQKLYVKQDYHGLGIGKALIEHSLQYAKAIGYQYCYLETLPELSKAVGLYEKLGFVPLKQAIGNTGHHDCDIRMLNTL</sequence>
<dbReference type="PROSITE" id="PS51186">
    <property type="entry name" value="GNAT"/>
    <property type="match status" value="1"/>
</dbReference>
<dbReference type="InterPro" id="IPR000182">
    <property type="entry name" value="GNAT_dom"/>
</dbReference>
<dbReference type="InterPro" id="IPR050769">
    <property type="entry name" value="NAT_camello-type"/>
</dbReference>
<dbReference type="SUPFAM" id="SSF55729">
    <property type="entry name" value="Acyl-CoA N-acyltransferases (Nat)"/>
    <property type="match status" value="1"/>
</dbReference>
<dbReference type="Pfam" id="PF00583">
    <property type="entry name" value="Acetyltransf_1"/>
    <property type="match status" value="1"/>
</dbReference>
<protein>
    <submittedName>
        <fullName evidence="3">GNAT family N-acetyltransferase</fullName>
        <ecNumber evidence="3">2.3.-.-</ecNumber>
    </submittedName>
</protein>
<keyword evidence="1 3" id="KW-0808">Transferase</keyword>
<dbReference type="InterPro" id="IPR016181">
    <property type="entry name" value="Acyl_CoA_acyltransferase"/>
</dbReference>
<dbReference type="AlphaFoldDB" id="A0AB39HES7"/>
<dbReference type="GO" id="GO:0008080">
    <property type="term" value="F:N-acetyltransferase activity"/>
    <property type="evidence" value="ECO:0007669"/>
    <property type="project" value="InterPro"/>
</dbReference>
<dbReference type="EMBL" id="CP162601">
    <property type="protein sequence ID" value="XDK25187.1"/>
    <property type="molecule type" value="Genomic_DNA"/>
</dbReference>
<dbReference type="Gene3D" id="3.40.630.30">
    <property type="match status" value="1"/>
</dbReference>
<evidence type="ECO:0000256" key="1">
    <source>
        <dbReference type="ARBA" id="ARBA00022679"/>
    </source>
</evidence>
<reference evidence="3" key="1">
    <citation type="submission" date="2024-07" db="EMBL/GenBank/DDBJ databases">
        <title>Genome Analysis of a Potential Novel Vibrio Species Secreting pH- and Thermo-stable Alginate Lyase and its Application in Producing Alginate Oligosaccharides.</title>
        <authorList>
            <person name="Huang H."/>
            <person name="Bao K."/>
        </authorList>
    </citation>
    <scope>NUCLEOTIDE SEQUENCE</scope>
    <source>
        <strain evidence="3">HB236076</strain>
    </source>
</reference>
<dbReference type="CDD" id="cd04301">
    <property type="entry name" value="NAT_SF"/>
    <property type="match status" value="1"/>
</dbReference>
<dbReference type="EC" id="2.3.-.-" evidence="3"/>
<dbReference type="KEGG" id="vih:AB0763_00600"/>
<evidence type="ECO:0000259" key="2">
    <source>
        <dbReference type="PROSITE" id="PS51186"/>
    </source>
</evidence>
<accession>A0AB39HES7</accession>
<dbReference type="RefSeq" id="WP_306101848.1">
    <property type="nucleotide sequence ID" value="NZ_CP162601.1"/>
</dbReference>
<keyword evidence="3" id="KW-0012">Acyltransferase</keyword>
<gene>
    <name evidence="3" type="ORF">AB0763_00600</name>
</gene>
<dbReference type="PANTHER" id="PTHR13947">
    <property type="entry name" value="GNAT FAMILY N-ACETYLTRANSFERASE"/>
    <property type="match status" value="1"/>
</dbReference>
<proteinExistence type="predicted"/>
<name>A0AB39HES7_9VIBR</name>
<dbReference type="PANTHER" id="PTHR13947:SF37">
    <property type="entry name" value="LD18367P"/>
    <property type="match status" value="1"/>
</dbReference>
<organism evidence="3">
    <name type="scientific">Vibrio sp. HB236076</name>
    <dbReference type="NCBI Taxonomy" id="3232307"/>
    <lineage>
        <taxon>Bacteria</taxon>
        <taxon>Pseudomonadati</taxon>
        <taxon>Pseudomonadota</taxon>
        <taxon>Gammaproteobacteria</taxon>
        <taxon>Vibrionales</taxon>
        <taxon>Vibrionaceae</taxon>
        <taxon>Vibrio</taxon>
    </lineage>
</organism>
<feature type="domain" description="N-acetyltransferase" evidence="2">
    <location>
        <begin position="8"/>
        <end position="166"/>
    </location>
</feature>
<evidence type="ECO:0000313" key="3">
    <source>
        <dbReference type="EMBL" id="XDK25187.1"/>
    </source>
</evidence>